<dbReference type="InterPro" id="IPR004360">
    <property type="entry name" value="Glyas_Fos-R_dOase_dom"/>
</dbReference>
<name>A0A8H7XMW7_PSICU</name>
<dbReference type="EMBL" id="JAFIQS010000014">
    <property type="protein sequence ID" value="KAG5163542.1"/>
    <property type="molecule type" value="Genomic_DNA"/>
</dbReference>
<evidence type="ECO:0000259" key="1">
    <source>
        <dbReference type="PROSITE" id="PS51819"/>
    </source>
</evidence>
<dbReference type="Pfam" id="PF00903">
    <property type="entry name" value="Glyoxalase"/>
    <property type="match status" value="1"/>
</dbReference>
<dbReference type="InterPro" id="IPR037523">
    <property type="entry name" value="VOC_core"/>
</dbReference>
<comment type="caution">
    <text evidence="2">The sequence shown here is derived from an EMBL/GenBank/DDBJ whole genome shotgun (WGS) entry which is preliminary data.</text>
</comment>
<gene>
    <name evidence="2" type="ORF">JR316_011320</name>
</gene>
<organism evidence="2">
    <name type="scientific">Psilocybe cubensis</name>
    <name type="common">Psychedelic mushroom</name>
    <name type="synonym">Stropharia cubensis</name>
    <dbReference type="NCBI Taxonomy" id="181762"/>
    <lineage>
        <taxon>Eukaryota</taxon>
        <taxon>Fungi</taxon>
        <taxon>Dikarya</taxon>
        <taxon>Basidiomycota</taxon>
        <taxon>Agaricomycotina</taxon>
        <taxon>Agaricomycetes</taxon>
        <taxon>Agaricomycetidae</taxon>
        <taxon>Agaricales</taxon>
        <taxon>Agaricineae</taxon>
        <taxon>Strophariaceae</taxon>
        <taxon>Psilocybe</taxon>
    </lineage>
</organism>
<dbReference type="Gene3D" id="3.10.180.10">
    <property type="entry name" value="2,3-Dihydroxybiphenyl 1,2-Dioxygenase, domain 1"/>
    <property type="match status" value="1"/>
</dbReference>
<dbReference type="PANTHER" id="PTHR35006:SF2">
    <property type="entry name" value="GLYOXALASE FAMILY PROTEIN (AFU_ORTHOLOGUE AFUA_5G14830)"/>
    <property type="match status" value="1"/>
</dbReference>
<evidence type="ECO:0000313" key="2">
    <source>
        <dbReference type="EMBL" id="KAG5163542.1"/>
    </source>
</evidence>
<sequence length="129" mass="14053">MPISHLGVVVRDVKKSQELYLAALTPLGYKVVLYENNGKTAVLGQTAPEFFLAERTPDRDAPKGEYIHLAFVANSPEQVDQVYAGALSAGAKDNGPPGLRPQYGPTYYAAFFYDLEGRNIEACYIGPKA</sequence>
<reference evidence="2" key="1">
    <citation type="submission" date="2021-02" db="EMBL/GenBank/DDBJ databases">
        <title>Psilocybe cubensis genome.</title>
        <authorList>
            <person name="Mckernan K.J."/>
            <person name="Crawford S."/>
            <person name="Trippe A."/>
            <person name="Kane L.T."/>
            <person name="Mclaughlin S."/>
        </authorList>
    </citation>
    <scope>NUCLEOTIDE SEQUENCE [LARGE SCALE GENOMIC DNA]</scope>
    <source>
        <strain evidence="2">MGC-MH-2018</strain>
    </source>
</reference>
<dbReference type="SUPFAM" id="SSF54593">
    <property type="entry name" value="Glyoxalase/Bleomycin resistance protein/Dihydroxybiphenyl dioxygenase"/>
    <property type="match status" value="1"/>
</dbReference>
<protein>
    <recommendedName>
        <fullName evidence="1">VOC domain-containing protein</fullName>
    </recommendedName>
</protein>
<dbReference type="PANTHER" id="PTHR35006">
    <property type="entry name" value="GLYOXALASE FAMILY PROTEIN (AFU_ORTHOLOGUE AFUA_5G14830)"/>
    <property type="match status" value="1"/>
</dbReference>
<dbReference type="OrthoDB" id="10249419at2759"/>
<feature type="domain" description="VOC" evidence="1">
    <location>
        <begin position="2"/>
        <end position="125"/>
    </location>
</feature>
<dbReference type="AlphaFoldDB" id="A0A8H7XMW7"/>
<dbReference type="CDD" id="cd07262">
    <property type="entry name" value="VOC_like"/>
    <property type="match status" value="1"/>
</dbReference>
<dbReference type="InterPro" id="IPR029068">
    <property type="entry name" value="Glyas_Bleomycin-R_OHBP_Dase"/>
</dbReference>
<dbReference type="PROSITE" id="PS51819">
    <property type="entry name" value="VOC"/>
    <property type="match status" value="1"/>
</dbReference>
<accession>A0A8H7XMW7</accession>
<proteinExistence type="predicted"/>